<reference evidence="1 2" key="1">
    <citation type="journal article" date="2015" name="Fungal Genet. Biol.">
        <title>Evolution of novel wood decay mechanisms in Agaricales revealed by the genome sequences of Fistulina hepatica and Cylindrobasidium torrendii.</title>
        <authorList>
            <person name="Floudas D."/>
            <person name="Held B.W."/>
            <person name="Riley R."/>
            <person name="Nagy L.G."/>
            <person name="Koehler G."/>
            <person name="Ransdell A.S."/>
            <person name="Younus H."/>
            <person name="Chow J."/>
            <person name="Chiniquy J."/>
            <person name="Lipzen A."/>
            <person name="Tritt A."/>
            <person name="Sun H."/>
            <person name="Haridas S."/>
            <person name="LaButti K."/>
            <person name="Ohm R.A."/>
            <person name="Kues U."/>
            <person name="Blanchette R.A."/>
            <person name="Grigoriev I.V."/>
            <person name="Minto R.E."/>
            <person name="Hibbett D.S."/>
        </authorList>
    </citation>
    <scope>NUCLEOTIDE SEQUENCE [LARGE SCALE GENOMIC DNA]</scope>
    <source>
        <strain evidence="1 2">FP15055 ss-10</strain>
    </source>
</reference>
<accession>A0A0D7B371</accession>
<organism evidence="1 2">
    <name type="scientific">Cylindrobasidium torrendii FP15055 ss-10</name>
    <dbReference type="NCBI Taxonomy" id="1314674"/>
    <lineage>
        <taxon>Eukaryota</taxon>
        <taxon>Fungi</taxon>
        <taxon>Dikarya</taxon>
        <taxon>Basidiomycota</taxon>
        <taxon>Agaricomycotina</taxon>
        <taxon>Agaricomycetes</taxon>
        <taxon>Agaricomycetidae</taxon>
        <taxon>Agaricales</taxon>
        <taxon>Marasmiineae</taxon>
        <taxon>Physalacriaceae</taxon>
        <taxon>Cylindrobasidium</taxon>
    </lineage>
</organism>
<keyword evidence="2" id="KW-1185">Reference proteome</keyword>
<dbReference type="Proteomes" id="UP000054007">
    <property type="component" value="Unassembled WGS sequence"/>
</dbReference>
<name>A0A0D7B371_9AGAR</name>
<sequence length="209" mass="23640">MANPKNAQVVFSPDVKNMDDWARRTRMALGTADALGATYARAHPWLDQIKNQLIRDHKWKVVPCRDQRMLFTLESTSMWSSSSGLPAGPPLTLQLPVHASSFFSPDRRIQWQMVFHSDTFESVRKICQPVADILYILQCLLTGLVTVVFEENVAGEGLYRTTRGLPPAQWVAANADALHRVLGDERFRSLHRACNDTQSSFHLQTLPPR</sequence>
<proteinExistence type="predicted"/>
<dbReference type="OrthoDB" id="3209743at2759"/>
<evidence type="ECO:0000313" key="1">
    <source>
        <dbReference type="EMBL" id="KIY64927.1"/>
    </source>
</evidence>
<protein>
    <submittedName>
        <fullName evidence="1">Uncharacterized protein</fullName>
    </submittedName>
</protein>
<dbReference type="STRING" id="1314674.A0A0D7B371"/>
<dbReference type="EMBL" id="KN880612">
    <property type="protein sequence ID" value="KIY64927.1"/>
    <property type="molecule type" value="Genomic_DNA"/>
</dbReference>
<evidence type="ECO:0000313" key="2">
    <source>
        <dbReference type="Proteomes" id="UP000054007"/>
    </source>
</evidence>
<dbReference type="AlphaFoldDB" id="A0A0D7B371"/>
<gene>
    <name evidence="1" type="ORF">CYLTODRAFT_401202</name>
</gene>